<comment type="subcellular location">
    <subcellularLocation>
        <location evidence="1 7">Cell membrane</location>
        <topology evidence="1 7">Multi-pass membrane protein</topology>
    </subcellularLocation>
</comment>
<keyword evidence="2 7" id="KW-0813">Transport</keyword>
<evidence type="ECO:0000256" key="5">
    <source>
        <dbReference type="ARBA" id="ARBA00022989"/>
    </source>
</evidence>
<sequence length="295" mass="33207">MVRNTTLGSRAFDIANIILLGLLVISCIYPLWYTFCVSISEKSAANAGLVTLYPIGFSLTPYKEIINDSMFFNAFWISIQRTVLGTGFALLMTVLMAYPLARPQKDFKTRNIFMWILVFCMLFSGGLIPWYLTIQNYHLIDSIWALVLGGGVPVFDVILIMNFFRNLPKELNEAAVVDGAGPWSVLFRVYIPCSIPVLAAVALFISVYHWNEFFNGLVLSNTQSSYPLQTYIQQLVVNIPVGTNLTPEQYKKLSELSNRTLNSAKVFIAMVPMLIVYPFLQKYFVSGIMLGAVKE</sequence>
<evidence type="ECO:0000256" key="3">
    <source>
        <dbReference type="ARBA" id="ARBA00022475"/>
    </source>
</evidence>
<proteinExistence type="inferred from homology"/>
<dbReference type="PANTHER" id="PTHR43744:SF9">
    <property type="entry name" value="POLYGALACTURONAN_RHAMNOGALACTURONAN TRANSPORT SYSTEM PERMEASE PROTEIN YTCP"/>
    <property type="match status" value="1"/>
</dbReference>
<gene>
    <name evidence="9" type="ORF">SAMN05216378_4484</name>
</gene>
<dbReference type="SUPFAM" id="SSF161098">
    <property type="entry name" value="MetI-like"/>
    <property type="match status" value="1"/>
</dbReference>
<dbReference type="AlphaFoldDB" id="A0A1I2E9C6"/>
<keyword evidence="4 7" id="KW-0812">Transmembrane</keyword>
<reference evidence="10" key="1">
    <citation type="submission" date="2016-10" db="EMBL/GenBank/DDBJ databases">
        <authorList>
            <person name="Varghese N."/>
            <person name="Submissions S."/>
        </authorList>
    </citation>
    <scope>NUCLEOTIDE SEQUENCE [LARGE SCALE GENOMIC DNA]</scope>
    <source>
        <strain evidence="10">CGMCC 1.10784</strain>
    </source>
</reference>
<keyword evidence="10" id="KW-1185">Reference proteome</keyword>
<evidence type="ECO:0000256" key="2">
    <source>
        <dbReference type="ARBA" id="ARBA00022448"/>
    </source>
</evidence>
<feature type="transmembrane region" description="Helical" evidence="7">
    <location>
        <begin position="185"/>
        <end position="210"/>
    </location>
</feature>
<dbReference type="OrthoDB" id="9810086at2"/>
<feature type="transmembrane region" description="Helical" evidence="7">
    <location>
        <begin position="112"/>
        <end position="131"/>
    </location>
</feature>
<organism evidence="9 10">
    <name type="scientific">Paenibacillus catalpae</name>
    <dbReference type="NCBI Taxonomy" id="1045775"/>
    <lineage>
        <taxon>Bacteria</taxon>
        <taxon>Bacillati</taxon>
        <taxon>Bacillota</taxon>
        <taxon>Bacilli</taxon>
        <taxon>Bacillales</taxon>
        <taxon>Paenibacillaceae</taxon>
        <taxon>Paenibacillus</taxon>
    </lineage>
</organism>
<dbReference type="CDD" id="cd06261">
    <property type="entry name" value="TM_PBP2"/>
    <property type="match status" value="1"/>
</dbReference>
<keyword evidence="6 7" id="KW-0472">Membrane</keyword>
<protein>
    <submittedName>
        <fullName evidence="9">Multiple sugar transport system permease protein/putative aldouronate transport system permease protein</fullName>
    </submittedName>
</protein>
<dbReference type="Proteomes" id="UP000198855">
    <property type="component" value="Unassembled WGS sequence"/>
</dbReference>
<name>A0A1I2E9C6_9BACL</name>
<accession>A0A1I2E9C6</accession>
<feature type="domain" description="ABC transmembrane type-1" evidence="8">
    <location>
        <begin position="75"/>
        <end position="280"/>
    </location>
</feature>
<evidence type="ECO:0000256" key="4">
    <source>
        <dbReference type="ARBA" id="ARBA00022692"/>
    </source>
</evidence>
<dbReference type="InterPro" id="IPR000515">
    <property type="entry name" value="MetI-like"/>
</dbReference>
<dbReference type="RefSeq" id="WP_091188632.1">
    <property type="nucleotide sequence ID" value="NZ_FOMT01000004.1"/>
</dbReference>
<evidence type="ECO:0000256" key="1">
    <source>
        <dbReference type="ARBA" id="ARBA00004651"/>
    </source>
</evidence>
<feature type="transmembrane region" description="Helical" evidence="7">
    <location>
        <begin position="263"/>
        <end position="280"/>
    </location>
</feature>
<keyword evidence="9" id="KW-0762">Sugar transport</keyword>
<evidence type="ECO:0000259" key="8">
    <source>
        <dbReference type="PROSITE" id="PS50928"/>
    </source>
</evidence>
<dbReference type="PROSITE" id="PS50928">
    <property type="entry name" value="ABC_TM1"/>
    <property type="match status" value="1"/>
</dbReference>
<dbReference type="GO" id="GO:0005886">
    <property type="term" value="C:plasma membrane"/>
    <property type="evidence" value="ECO:0007669"/>
    <property type="project" value="UniProtKB-SubCell"/>
</dbReference>
<feature type="transmembrane region" description="Helical" evidence="7">
    <location>
        <begin position="143"/>
        <end position="164"/>
    </location>
</feature>
<feature type="transmembrane region" description="Helical" evidence="7">
    <location>
        <begin position="82"/>
        <end position="100"/>
    </location>
</feature>
<dbReference type="Pfam" id="PF00528">
    <property type="entry name" value="BPD_transp_1"/>
    <property type="match status" value="1"/>
</dbReference>
<evidence type="ECO:0000256" key="7">
    <source>
        <dbReference type="RuleBase" id="RU363032"/>
    </source>
</evidence>
<evidence type="ECO:0000313" key="9">
    <source>
        <dbReference type="EMBL" id="SFE89293.1"/>
    </source>
</evidence>
<evidence type="ECO:0000313" key="10">
    <source>
        <dbReference type="Proteomes" id="UP000198855"/>
    </source>
</evidence>
<dbReference type="PANTHER" id="PTHR43744">
    <property type="entry name" value="ABC TRANSPORTER PERMEASE PROTEIN MG189-RELATED-RELATED"/>
    <property type="match status" value="1"/>
</dbReference>
<dbReference type="STRING" id="1045775.SAMN05216378_4484"/>
<dbReference type="EMBL" id="FOMT01000004">
    <property type="protein sequence ID" value="SFE89293.1"/>
    <property type="molecule type" value="Genomic_DNA"/>
</dbReference>
<dbReference type="PROSITE" id="PS51257">
    <property type="entry name" value="PROKAR_LIPOPROTEIN"/>
    <property type="match status" value="1"/>
</dbReference>
<keyword evidence="5 7" id="KW-1133">Transmembrane helix</keyword>
<dbReference type="GO" id="GO:0055085">
    <property type="term" value="P:transmembrane transport"/>
    <property type="evidence" value="ECO:0007669"/>
    <property type="project" value="InterPro"/>
</dbReference>
<feature type="transmembrane region" description="Helical" evidence="7">
    <location>
        <begin position="44"/>
        <end position="62"/>
    </location>
</feature>
<comment type="similarity">
    <text evidence="7">Belongs to the binding-protein-dependent transport system permease family.</text>
</comment>
<dbReference type="InterPro" id="IPR035906">
    <property type="entry name" value="MetI-like_sf"/>
</dbReference>
<evidence type="ECO:0000256" key="6">
    <source>
        <dbReference type="ARBA" id="ARBA00023136"/>
    </source>
</evidence>
<feature type="transmembrane region" description="Helical" evidence="7">
    <location>
        <begin position="12"/>
        <end position="32"/>
    </location>
</feature>
<keyword evidence="3" id="KW-1003">Cell membrane</keyword>
<dbReference type="Gene3D" id="1.10.3720.10">
    <property type="entry name" value="MetI-like"/>
    <property type="match status" value="1"/>
</dbReference>